<evidence type="ECO:0000256" key="4">
    <source>
        <dbReference type="ARBA" id="ARBA00022499"/>
    </source>
</evidence>
<evidence type="ECO:0000256" key="11">
    <source>
        <dbReference type="ARBA" id="ARBA00023125"/>
    </source>
</evidence>
<feature type="region of interest" description="Disordered" evidence="16">
    <location>
        <begin position="144"/>
        <end position="202"/>
    </location>
</feature>
<dbReference type="OrthoDB" id="6077919at2759"/>
<gene>
    <name evidence="19" type="ORF">M5D96_005316</name>
</gene>
<keyword evidence="12" id="KW-0804">Transcription</keyword>
<evidence type="ECO:0000256" key="6">
    <source>
        <dbReference type="ARBA" id="ARBA00022737"/>
    </source>
</evidence>
<dbReference type="GO" id="GO:0005634">
    <property type="term" value="C:nucleus"/>
    <property type="evidence" value="ECO:0007669"/>
    <property type="project" value="UniProtKB-SubCell"/>
</dbReference>
<dbReference type="Gene3D" id="3.30.160.60">
    <property type="entry name" value="Classic Zinc Finger"/>
    <property type="match status" value="4"/>
</dbReference>
<evidence type="ECO:0000313" key="20">
    <source>
        <dbReference type="Proteomes" id="UP001059596"/>
    </source>
</evidence>
<evidence type="ECO:0000313" key="19">
    <source>
        <dbReference type="EMBL" id="KAI8041065.1"/>
    </source>
</evidence>
<feature type="domain" description="C2H2-type" evidence="17">
    <location>
        <begin position="237"/>
        <end position="264"/>
    </location>
</feature>
<comment type="subcellular location">
    <subcellularLocation>
        <location evidence="2">Nucleus</location>
    </subcellularLocation>
</comment>
<name>A0A9P9YQ12_9MUSC</name>
<keyword evidence="4" id="KW-1017">Isopeptide bond</keyword>
<evidence type="ECO:0000256" key="1">
    <source>
        <dbReference type="ARBA" id="ARBA00003767"/>
    </source>
</evidence>
<dbReference type="FunFam" id="3.30.160.60:FF:003652">
    <property type="match status" value="1"/>
</dbReference>
<feature type="binding site" evidence="15">
    <location>
        <position position="8"/>
    </location>
    <ligand>
        <name>Zn(2+)</name>
        <dbReference type="ChEBI" id="CHEBI:29105"/>
    </ligand>
</feature>
<dbReference type="SUPFAM" id="SSF57667">
    <property type="entry name" value="beta-beta-alpha zinc fingers"/>
    <property type="match status" value="2"/>
</dbReference>
<organism evidence="19 20">
    <name type="scientific">Drosophila gunungcola</name>
    <name type="common">fruit fly</name>
    <dbReference type="NCBI Taxonomy" id="103775"/>
    <lineage>
        <taxon>Eukaryota</taxon>
        <taxon>Metazoa</taxon>
        <taxon>Ecdysozoa</taxon>
        <taxon>Arthropoda</taxon>
        <taxon>Hexapoda</taxon>
        <taxon>Insecta</taxon>
        <taxon>Pterygota</taxon>
        <taxon>Neoptera</taxon>
        <taxon>Endopterygota</taxon>
        <taxon>Diptera</taxon>
        <taxon>Brachycera</taxon>
        <taxon>Muscomorpha</taxon>
        <taxon>Ephydroidea</taxon>
        <taxon>Drosophilidae</taxon>
        <taxon>Drosophila</taxon>
        <taxon>Sophophora</taxon>
    </lineage>
</organism>
<dbReference type="InterPro" id="IPR013087">
    <property type="entry name" value="Znf_C2H2_type"/>
</dbReference>
<feature type="binding site" evidence="15">
    <location>
        <position position="11"/>
    </location>
    <ligand>
        <name>Zn(2+)</name>
        <dbReference type="ChEBI" id="CHEBI:29105"/>
    </ligand>
</feature>
<keyword evidence="13" id="KW-0539">Nucleus</keyword>
<feature type="domain" description="C2H2-type" evidence="17">
    <location>
        <begin position="209"/>
        <end position="236"/>
    </location>
</feature>
<dbReference type="PROSITE" id="PS50157">
    <property type="entry name" value="ZINC_FINGER_C2H2_2"/>
    <property type="match status" value="4"/>
</dbReference>
<evidence type="ECO:0000256" key="14">
    <source>
        <dbReference type="PROSITE-ProRule" id="PRU00042"/>
    </source>
</evidence>
<dbReference type="Pfam" id="PF00096">
    <property type="entry name" value="zf-C2H2"/>
    <property type="match status" value="3"/>
</dbReference>
<dbReference type="Proteomes" id="UP001059596">
    <property type="component" value="Unassembled WGS sequence"/>
</dbReference>
<dbReference type="GO" id="GO:0008270">
    <property type="term" value="F:zinc ion binding"/>
    <property type="evidence" value="ECO:0007669"/>
    <property type="project" value="UniProtKB-UniRule"/>
</dbReference>
<comment type="similarity">
    <text evidence="3">Belongs to the krueppel C2H2-type zinc-finger protein family.</text>
</comment>
<dbReference type="SUPFAM" id="SSF57716">
    <property type="entry name" value="Glucocorticoid receptor-like (DNA-binding domain)"/>
    <property type="match status" value="1"/>
</dbReference>
<feature type="binding site" evidence="15">
    <location>
        <position position="65"/>
    </location>
    <ligand>
        <name>Zn(2+)</name>
        <dbReference type="ChEBI" id="CHEBI:29105"/>
    </ligand>
</feature>
<feature type="domain" description="C2H2-type" evidence="17">
    <location>
        <begin position="295"/>
        <end position="322"/>
    </location>
</feature>
<protein>
    <submittedName>
        <fullName evidence="19">Uncharacterized protein</fullName>
    </submittedName>
</protein>
<evidence type="ECO:0000256" key="9">
    <source>
        <dbReference type="ARBA" id="ARBA00022843"/>
    </source>
</evidence>
<dbReference type="Pfam" id="PF07776">
    <property type="entry name" value="zf-AD"/>
    <property type="match status" value="1"/>
</dbReference>
<evidence type="ECO:0000256" key="16">
    <source>
        <dbReference type="SAM" id="MobiDB-lite"/>
    </source>
</evidence>
<comment type="caution">
    <text evidence="19">The sequence shown here is derived from an EMBL/GenBank/DDBJ whole genome shotgun (WGS) entry which is preliminary data.</text>
</comment>
<feature type="binding site" evidence="15">
    <location>
        <position position="62"/>
    </location>
    <ligand>
        <name>Zn(2+)</name>
        <dbReference type="ChEBI" id="CHEBI:29105"/>
    </ligand>
</feature>
<dbReference type="InterPro" id="IPR036236">
    <property type="entry name" value="Znf_C2H2_sf"/>
</dbReference>
<proteinExistence type="inferred from homology"/>
<dbReference type="GO" id="GO:0010468">
    <property type="term" value="P:regulation of gene expression"/>
    <property type="evidence" value="ECO:0007669"/>
    <property type="project" value="TreeGrafter"/>
</dbReference>
<keyword evidence="20" id="KW-1185">Reference proteome</keyword>
<reference evidence="19" key="1">
    <citation type="journal article" date="2023" name="Genome Biol. Evol.">
        <title>Long-read-based Genome Assembly of Drosophila gunungcola Reveals Fewer Chemosensory Genes in Flower-breeding Species.</title>
        <authorList>
            <person name="Negi A."/>
            <person name="Liao B.Y."/>
            <person name="Yeh S.D."/>
        </authorList>
    </citation>
    <scope>NUCLEOTIDE SEQUENCE</scope>
    <source>
        <strain evidence="19">Sukarami</strain>
    </source>
</reference>
<dbReference type="PROSITE" id="PS00028">
    <property type="entry name" value="ZINC_FINGER_C2H2_1"/>
    <property type="match status" value="4"/>
</dbReference>
<dbReference type="FunFam" id="3.30.160.60:FF:000145">
    <property type="entry name" value="Zinc finger protein 574"/>
    <property type="match status" value="1"/>
</dbReference>
<dbReference type="FunFam" id="3.30.160.60:FF:000247">
    <property type="entry name" value="Zinc finger protein 236"/>
    <property type="match status" value="1"/>
</dbReference>
<evidence type="ECO:0000256" key="12">
    <source>
        <dbReference type="ARBA" id="ARBA00023163"/>
    </source>
</evidence>
<dbReference type="InterPro" id="IPR012934">
    <property type="entry name" value="Znf_AD"/>
</dbReference>
<comment type="function">
    <text evidence="1">May be involved in transcriptional regulation.</text>
</comment>
<evidence type="ECO:0000256" key="2">
    <source>
        <dbReference type="ARBA" id="ARBA00004123"/>
    </source>
</evidence>
<dbReference type="PANTHER" id="PTHR16515:SF66">
    <property type="entry name" value="C2H2-TYPE DOMAIN-CONTAINING PROTEIN"/>
    <property type="match status" value="1"/>
</dbReference>
<evidence type="ECO:0000259" key="18">
    <source>
        <dbReference type="PROSITE" id="PS51915"/>
    </source>
</evidence>
<evidence type="ECO:0000256" key="13">
    <source>
        <dbReference type="ARBA" id="ARBA00023242"/>
    </source>
</evidence>
<keyword evidence="5 15" id="KW-0479">Metal-binding</keyword>
<feature type="compositionally biased region" description="Polar residues" evidence="16">
    <location>
        <begin position="174"/>
        <end position="185"/>
    </location>
</feature>
<keyword evidence="6" id="KW-0677">Repeat</keyword>
<evidence type="ECO:0000256" key="3">
    <source>
        <dbReference type="ARBA" id="ARBA00006991"/>
    </source>
</evidence>
<evidence type="ECO:0000256" key="15">
    <source>
        <dbReference type="PROSITE-ProRule" id="PRU01263"/>
    </source>
</evidence>
<dbReference type="SMART" id="SM00868">
    <property type="entry name" value="zf-AD"/>
    <property type="match status" value="1"/>
</dbReference>
<feature type="domain" description="C2H2-type" evidence="17">
    <location>
        <begin position="265"/>
        <end position="294"/>
    </location>
</feature>
<dbReference type="EMBL" id="JAMKOV010000003">
    <property type="protein sequence ID" value="KAI8041065.1"/>
    <property type="molecule type" value="Genomic_DNA"/>
</dbReference>
<dbReference type="FunFam" id="3.30.160.60:FF:000125">
    <property type="entry name" value="Putative zinc finger protein 143"/>
    <property type="match status" value="1"/>
</dbReference>
<evidence type="ECO:0000256" key="8">
    <source>
        <dbReference type="ARBA" id="ARBA00022833"/>
    </source>
</evidence>
<accession>A0A9P9YQ12</accession>
<sequence length="334" mass="37931">MLDISQMCRVCRDESDCLVDLFAASCASSSWDQEQQPHLATMLAECSGCSVARTDGMPQFVCVECAEATRNAFRLRRQCQKSRNYFDQLRVMIQELDSIEAGLKVEEENAKQKSSMAEAPEPQPLEPLFVELVELKYKLGTFREKPSAKGAPPPSTPPDSSSLMQPVNKRARSCSGTESWSPGSDQNHDEDEPWRASRKRKGKKVRRAFQCRQCDQSFAHNTHLSIHMRTHTGERPFKCPLCPRSFAQKGNLGAHTRCHTGERPFMCPFPGCRSRFRQIGQLNVHSRVHTGEKPYKCNICRSCFIQKVNLQKHMIVHTGVKYEPSNQKIKQNLV</sequence>
<keyword evidence="8 15" id="KW-0862">Zinc</keyword>
<dbReference type="InterPro" id="IPR050331">
    <property type="entry name" value="Zinc_finger"/>
</dbReference>
<dbReference type="AlphaFoldDB" id="A0A9P9YQ12"/>
<evidence type="ECO:0000256" key="5">
    <source>
        <dbReference type="ARBA" id="ARBA00022723"/>
    </source>
</evidence>
<keyword evidence="11" id="KW-0238">DNA-binding</keyword>
<evidence type="ECO:0000256" key="10">
    <source>
        <dbReference type="ARBA" id="ARBA00023015"/>
    </source>
</evidence>
<evidence type="ECO:0000256" key="7">
    <source>
        <dbReference type="ARBA" id="ARBA00022771"/>
    </source>
</evidence>
<dbReference type="PANTHER" id="PTHR16515">
    <property type="entry name" value="PR DOMAIN ZINC FINGER PROTEIN"/>
    <property type="match status" value="1"/>
</dbReference>
<dbReference type="SMART" id="SM00355">
    <property type="entry name" value="ZnF_C2H2"/>
    <property type="match status" value="4"/>
</dbReference>
<evidence type="ECO:0000259" key="17">
    <source>
        <dbReference type="PROSITE" id="PS50157"/>
    </source>
</evidence>
<dbReference type="GO" id="GO:0003677">
    <property type="term" value="F:DNA binding"/>
    <property type="evidence" value="ECO:0007669"/>
    <property type="project" value="UniProtKB-KW"/>
</dbReference>
<keyword evidence="10" id="KW-0805">Transcription regulation</keyword>
<dbReference type="PROSITE" id="PS51915">
    <property type="entry name" value="ZAD"/>
    <property type="match status" value="1"/>
</dbReference>
<keyword evidence="7 14" id="KW-0863">Zinc-finger</keyword>
<feature type="domain" description="ZAD" evidence="18">
    <location>
        <begin position="6"/>
        <end position="89"/>
    </location>
</feature>
<keyword evidence="9" id="KW-0832">Ubl conjugation</keyword>